<dbReference type="HOGENOM" id="CLU_841929_0_0_1"/>
<accession>A0A074W815</accession>
<evidence type="ECO:0000256" key="1">
    <source>
        <dbReference type="SAM" id="MobiDB-lite"/>
    </source>
</evidence>
<sequence>MPVLVAPCVAVPVKTAPLKDMTVAGSDTAAKGKQLVTTTKTTAAIKGTSSKTVTKTVSKAASSVAKVPSKPPSAPGTSASKAPPSKPSSSTPAKSSTSKTSKKSSSQAAATAEKTSATVVATKTVVSASTSCSKKSCASAAKASTTSSKSTPSQKAAKLKAVTAPTLPLPGMKYIYPKHHTCLHIILRTKVWETSPVPSNLVAKTFYVPCVMSIAELIEQLMGVEGDKCKGWALTEVQEKGDGAFVKGGCVEFGSEKAKRVLGDVGWNEKMGVERPPVWMVLHKV</sequence>
<dbReference type="AlphaFoldDB" id="A0A074W815"/>
<dbReference type="STRING" id="1043003.A0A074W815"/>
<feature type="compositionally biased region" description="Low complexity" evidence="1">
    <location>
        <begin position="75"/>
        <end position="114"/>
    </location>
</feature>
<evidence type="ECO:0000313" key="2">
    <source>
        <dbReference type="EMBL" id="KEQ67714.1"/>
    </source>
</evidence>
<dbReference type="EMBL" id="KL584824">
    <property type="protein sequence ID" value="KEQ67714.1"/>
    <property type="molecule type" value="Genomic_DNA"/>
</dbReference>
<dbReference type="GeneID" id="63917397"/>
<name>A0A074W815_AURM1</name>
<feature type="region of interest" description="Disordered" evidence="1">
    <location>
        <begin position="61"/>
        <end position="114"/>
    </location>
</feature>
<proteinExistence type="predicted"/>
<gene>
    <name evidence="2" type="ORF">M437DRAFT_62094</name>
</gene>
<keyword evidence="3" id="KW-1185">Reference proteome</keyword>
<evidence type="ECO:0000313" key="3">
    <source>
        <dbReference type="Proteomes" id="UP000030672"/>
    </source>
</evidence>
<dbReference type="RefSeq" id="XP_040884736.1">
    <property type="nucleotide sequence ID" value="XM_041024024.1"/>
</dbReference>
<protein>
    <submittedName>
        <fullName evidence="2">Uncharacterized protein</fullName>
    </submittedName>
</protein>
<organism evidence="2 3">
    <name type="scientific">Aureobasidium melanogenum (strain CBS 110374)</name>
    <name type="common">Aureobasidium pullulans var. melanogenum</name>
    <dbReference type="NCBI Taxonomy" id="1043003"/>
    <lineage>
        <taxon>Eukaryota</taxon>
        <taxon>Fungi</taxon>
        <taxon>Dikarya</taxon>
        <taxon>Ascomycota</taxon>
        <taxon>Pezizomycotina</taxon>
        <taxon>Dothideomycetes</taxon>
        <taxon>Dothideomycetidae</taxon>
        <taxon>Dothideales</taxon>
        <taxon>Saccotheciaceae</taxon>
        <taxon>Aureobasidium</taxon>
    </lineage>
</organism>
<dbReference type="Proteomes" id="UP000030672">
    <property type="component" value="Unassembled WGS sequence"/>
</dbReference>
<reference evidence="2 3" key="1">
    <citation type="journal article" date="2014" name="BMC Genomics">
        <title>Genome sequencing of four Aureobasidium pullulans varieties: biotechnological potential, stress tolerance, and description of new species.</title>
        <authorList>
            <person name="Gostin Ar C."/>
            <person name="Ohm R.A."/>
            <person name="Kogej T."/>
            <person name="Sonjak S."/>
            <person name="Turk M."/>
            <person name="Zajc J."/>
            <person name="Zalar P."/>
            <person name="Grube M."/>
            <person name="Sun H."/>
            <person name="Han J."/>
            <person name="Sharma A."/>
            <person name="Chiniquy J."/>
            <person name="Ngan C.Y."/>
            <person name="Lipzen A."/>
            <person name="Barry K."/>
            <person name="Grigoriev I.V."/>
            <person name="Gunde-Cimerman N."/>
        </authorList>
    </citation>
    <scope>NUCLEOTIDE SEQUENCE [LARGE SCALE GENOMIC DNA]</scope>
    <source>
        <strain evidence="2 3">CBS 110374</strain>
    </source>
</reference>